<dbReference type="FunFam" id="1.10.10.10:FF:000260">
    <property type="entry name" value="Forkhead transcription factor (Sep1)"/>
    <property type="match status" value="1"/>
</dbReference>
<evidence type="ECO:0000256" key="2">
    <source>
        <dbReference type="ARBA" id="ARBA00023015"/>
    </source>
</evidence>
<evidence type="ECO:0000259" key="8">
    <source>
        <dbReference type="PROSITE" id="PS50039"/>
    </source>
</evidence>
<dbReference type="GO" id="GO:0005634">
    <property type="term" value="C:nucleus"/>
    <property type="evidence" value="ECO:0007669"/>
    <property type="project" value="UniProtKB-SubCell"/>
</dbReference>
<dbReference type="GO" id="GO:0001228">
    <property type="term" value="F:DNA-binding transcription activator activity, RNA polymerase II-specific"/>
    <property type="evidence" value="ECO:0007669"/>
    <property type="project" value="UniProtKB-ARBA"/>
</dbReference>
<dbReference type="Pfam" id="PF00250">
    <property type="entry name" value="Forkhead"/>
    <property type="match status" value="1"/>
</dbReference>
<evidence type="ECO:0000256" key="1">
    <source>
        <dbReference type="ARBA" id="ARBA00004123"/>
    </source>
</evidence>
<feature type="compositionally biased region" description="Basic and acidic residues" evidence="7">
    <location>
        <begin position="264"/>
        <end position="273"/>
    </location>
</feature>
<dbReference type="PRINTS" id="PR00053">
    <property type="entry name" value="FORKHEAD"/>
</dbReference>
<feature type="region of interest" description="Disordered" evidence="7">
    <location>
        <begin position="255"/>
        <end position="302"/>
    </location>
</feature>
<dbReference type="KEGG" id="clus:A9F13_08g00473"/>
<comment type="subcellular location">
    <subcellularLocation>
        <location evidence="1 6">Nucleus</location>
    </subcellularLocation>
</comment>
<feature type="region of interest" description="Disordered" evidence="7">
    <location>
        <begin position="122"/>
        <end position="143"/>
    </location>
</feature>
<dbReference type="PANTHER" id="PTHR45881:SF1">
    <property type="entry name" value="FORK HEAD PROTEIN HOMOLOG 2"/>
    <property type="match status" value="1"/>
</dbReference>
<dbReference type="PROSITE" id="PS50039">
    <property type="entry name" value="FORK_HEAD_3"/>
    <property type="match status" value="1"/>
</dbReference>
<name>A0AA91T1U8_CLALS</name>
<sequence>MSRKPLFSQNLNVPISAAETVAETPATHLSTKITTPPHSVYAKRNHSVLDTPVRTSDASSAARSLLMSPAFSSPQQQQPPVFQNPSSLMKSPRCMAPAFSETTPFSAPAVSGLECAPVLEDGKKKRPKKTKRDAREGFSLDSNEKPPYSYATLIGMSILTHPDKQLTLSQIYTWISETFKYYRREDVGWQNSIRHNLSLNKAFVKGAKSKDGKGHFWCIKPECEDLFLKAKNNKKSSYHEVMDQLATARQQAISMLPSSPPPQAHDERKRPSDTEGENPSKRSRISTDYESDSTGPDFDSSLLRTPAPALVVSESPAPLLAGKHLTFASSFSCSSNFELSPVQPLETGPLLEPLPPQNGAFSQSLPAITLNRVVSQHLPQLQPPIPTFTTPRSGVARTPKSGAKTPLRTLRTPSSGTVMRKLWHSPSYLEEFYYSPFGNTRAVLNSYDDDDMLMRAFDSPRAPGRASLLHELRKADSDPAEETDVDQTG</sequence>
<reference evidence="9 10" key="1">
    <citation type="submission" date="2017-04" db="EMBL/GenBank/DDBJ databases">
        <title>Draft genome of the yeast Clavispora lusitaniae type strain CBS 6936.</title>
        <authorList>
            <person name="Durrens P."/>
            <person name="Klopp C."/>
            <person name="Biteau N."/>
            <person name="Fitton-Ouhabi V."/>
            <person name="Dementhon K."/>
            <person name="Accoceberry I."/>
            <person name="Sherman D.J."/>
            <person name="Noel T."/>
        </authorList>
    </citation>
    <scope>NUCLEOTIDE SEQUENCE [LARGE SCALE GENOMIC DNA]</scope>
    <source>
        <strain evidence="9 10">CBS 6936</strain>
    </source>
</reference>
<dbReference type="EMBL" id="LYUB02000008">
    <property type="protein sequence ID" value="OVF08357.1"/>
    <property type="molecule type" value="Genomic_DNA"/>
</dbReference>
<dbReference type="InterPro" id="IPR036388">
    <property type="entry name" value="WH-like_DNA-bd_sf"/>
</dbReference>
<evidence type="ECO:0000313" key="9">
    <source>
        <dbReference type="EMBL" id="OVF08357.1"/>
    </source>
</evidence>
<feature type="domain" description="Fork-head" evidence="8">
    <location>
        <begin position="145"/>
        <end position="237"/>
    </location>
</feature>
<feature type="compositionally biased region" description="Basic and acidic residues" evidence="7">
    <location>
        <begin position="133"/>
        <end position="143"/>
    </location>
</feature>
<evidence type="ECO:0000256" key="3">
    <source>
        <dbReference type="ARBA" id="ARBA00023125"/>
    </source>
</evidence>
<gene>
    <name evidence="9" type="ORF">A9F13_08g00473</name>
</gene>
<feature type="DNA-binding region" description="Fork-head" evidence="6">
    <location>
        <begin position="145"/>
        <end position="237"/>
    </location>
</feature>
<organism evidence="9 10">
    <name type="scientific">Clavispora lusitaniae</name>
    <name type="common">Candida lusitaniae</name>
    <dbReference type="NCBI Taxonomy" id="36911"/>
    <lineage>
        <taxon>Eukaryota</taxon>
        <taxon>Fungi</taxon>
        <taxon>Dikarya</taxon>
        <taxon>Ascomycota</taxon>
        <taxon>Saccharomycotina</taxon>
        <taxon>Pichiomycetes</taxon>
        <taxon>Metschnikowiaceae</taxon>
        <taxon>Clavispora</taxon>
    </lineage>
</organism>
<feature type="region of interest" description="Disordered" evidence="7">
    <location>
        <begin position="382"/>
        <end position="412"/>
    </location>
</feature>
<proteinExistence type="predicted"/>
<dbReference type="PANTHER" id="PTHR45881">
    <property type="entry name" value="CHECKPOINT SUPPRESSOR 1-LIKE, ISOFORM A-RELATED"/>
    <property type="match status" value="1"/>
</dbReference>
<dbReference type="AlphaFoldDB" id="A0AA91T1U8"/>
<dbReference type="Proteomes" id="UP000195602">
    <property type="component" value="Unassembled WGS sequence"/>
</dbReference>
<keyword evidence="4" id="KW-0804">Transcription</keyword>
<keyword evidence="2" id="KW-0805">Transcription regulation</keyword>
<dbReference type="SMART" id="SM00339">
    <property type="entry name" value="FH"/>
    <property type="match status" value="1"/>
</dbReference>
<evidence type="ECO:0000256" key="4">
    <source>
        <dbReference type="ARBA" id="ARBA00023163"/>
    </source>
</evidence>
<evidence type="ECO:0000256" key="6">
    <source>
        <dbReference type="PROSITE-ProRule" id="PRU00089"/>
    </source>
</evidence>
<dbReference type="Gene3D" id="1.10.10.10">
    <property type="entry name" value="Winged helix-like DNA-binding domain superfamily/Winged helix DNA-binding domain"/>
    <property type="match status" value="1"/>
</dbReference>
<accession>A0AA91T1U8</accession>
<comment type="caution">
    <text evidence="9">The sequence shown here is derived from an EMBL/GenBank/DDBJ whole genome shotgun (WGS) entry which is preliminary data.</text>
</comment>
<keyword evidence="3 6" id="KW-0238">DNA-binding</keyword>
<protein>
    <submittedName>
        <fullName evidence="9">Transcription factor</fullName>
    </submittedName>
</protein>
<dbReference type="PROSITE" id="PS00658">
    <property type="entry name" value="FORK_HEAD_2"/>
    <property type="match status" value="1"/>
</dbReference>
<evidence type="ECO:0000256" key="5">
    <source>
        <dbReference type="ARBA" id="ARBA00023242"/>
    </source>
</evidence>
<evidence type="ECO:0000313" key="10">
    <source>
        <dbReference type="Proteomes" id="UP000195602"/>
    </source>
</evidence>
<dbReference type="InterPro" id="IPR001766">
    <property type="entry name" value="Fork_head_dom"/>
</dbReference>
<keyword evidence="5 6" id="KW-0539">Nucleus</keyword>
<dbReference type="GO" id="GO:0000978">
    <property type="term" value="F:RNA polymerase II cis-regulatory region sequence-specific DNA binding"/>
    <property type="evidence" value="ECO:0007669"/>
    <property type="project" value="TreeGrafter"/>
</dbReference>
<dbReference type="SUPFAM" id="SSF46785">
    <property type="entry name" value="Winged helix' DNA-binding domain"/>
    <property type="match status" value="1"/>
</dbReference>
<dbReference type="InterPro" id="IPR036390">
    <property type="entry name" value="WH_DNA-bd_sf"/>
</dbReference>
<dbReference type="InterPro" id="IPR030456">
    <property type="entry name" value="TF_fork_head_CS_2"/>
</dbReference>
<evidence type="ECO:0000256" key="7">
    <source>
        <dbReference type="SAM" id="MobiDB-lite"/>
    </source>
</evidence>